<dbReference type="EMBL" id="JALJOU010000021">
    <property type="protein sequence ID" value="KAK9837418.1"/>
    <property type="molecule type" value="Genomic_DNA"/>
</dbReference>
<proteinExistence type="predicted"/>
<dbReference type="InterPro" id="IPR001623">
    <property type="entry name" value="DnaJ_domain"/>
</dbReference>
<dbReference type="AlphaFoldDB" id="A0AAW1RVI4"/>
<dbReference type="InterPro" id="IPR036869">
    <property type="entry name" value="J_dom_sf"/>
</dbReference>
<dbReference type="Proteomes" id="UP001445335">
    <property type="component" value="Unassembled WGS sequence"/>
</dbReference>
<name>A0AAW1RVI4_9CHLO</name>
<gene>
    <name evidence="2" type="ORF">WJX81_001095</name>
</gene>
<comment type="caution">
    <text evidence="2">The sequence shown here is derived from an EMBL/GenBank/DDBJ whole genome shotgun (WGS) entry which is preliminary data.</text>
</comment>
<dbReference type="SUPFAM" id="SSF46565">
    <property type="entry name" value="Chaperone J-domain"/>
    <property type="match status" value="1"/>
</dbReference>
<dbReference type="SMART" id="SM00271">
    <property type="entry name" value="DnaJ"/>
    <property type="match status" value="1"/>
</dbReference>
<dbReference type="PROSITE" id="PS50076">
    <property type="entry name" value="DNAJ_2"/>
    <property type="match status" value="1"/>
</dbReference>
<dbReference type="PANTHER" id="PTHR45295:SF1">
    <property type="entry name" value="CHAPERONE PROTEIN DNAJ C76, CHLOROPLASTIC"/>
    <property type="match status" value="1"/>
</dbReference>
<dbReference type="CDD" id="cd06257">
    <property type="entry name" value="DnaJ"/>
    <property type="match status" value="1"/>
</dbReference>
<evidence type="ECO:0000313" key="3">
    <source>
        <dbReference type="Proteomes" id="UP001445335"/>
    </source>
</evidence>
<organism evidence="2 3">
    <name type="scientific">Elliptochloris bilobata</name>
    <dbReference type="NCBI Taxonomy" id="381761"/>
    <lineage>
        <taxon>Eukaryota</taxon>
        <taxon>Viridiplantae</taxon>
        <taxon>Chlorophyta</taxon>
        <taxon>core chlorophytes</taxon>
        <taxon>Trebouxiophyceae</taxon>
        <taxon>Trebouxiophyceae incertae sedis</taxon>
        <taxon>Elliptochloris clade</taxon>
        <taxon>Elliptochloris</taxon>
    </lineage>
</organism>
<dbReference type="Gene3D" id="1.10.287.110">
    <property type="entry name" value="DnaJ domain"/>
    <property type="match status" value="1"/>
</dbReference>
<protein>
    <recommendedName>
        <fullName evidence="1">J domain-containing protein</fullName>
    </recommendedName>
</protein>
<keyword evidence="3" id="KW-1185">Reference proteome</keyword>
<dbReference type="PRINTS" id="PR00625">
    <property type="entry name" value="JDOMAIN"/>
</dbReference>
<dbReference type="PANTHER" id="PTHR45295">
    <property type="entry name" value="CHAPERONE PROTEIN DNAJ C76, CHLOROPLASTIC"/>
    <property type="match status" value="1"/>
</dbReference>
<evidence type="ECO:0000259" key="1">
    <source>
        <dbReference type="PROSITE" id="PS50076"/>
    </source>
</evidence>
<dbReference type="Pfam" id="PF00226">
    <property type="entry name" value="DnaJ"/>
    <property type="match status" value="1"/>
</dbReference>
<reference evidence="2 3" key="1">
    <citation type="journal article" date="2024" name="Nat. Commun.">
        <title>Phylogenomics reveals the evolutionary origins of lichenization in chlorophyte algae.</title>
        <authorList>
            <person name="Puginier C."/>
            <person name="Libourel C."/>
            <person name="Otte J."/>
            <person name="Skaloud P."/>
            <person name="Haon M."/>
            <person name="Grisel S."/>
            <person name="Petersen M."/>
            <person name="Berrin J.G."/>
            <person name="Delaux P.M."/>
            <person name="Dal Grande F."/>
            <person name="Keller J."/>
        </authorList>
    </citation>
    <scope>NUCLEOTIDE SEQUENCE [LARGE SCALE GENOMIC DNA]</scope>
    <source>
        <strain evidence="2 3">SAG 245.80</strain>
    </source>
</reference>
<dbReference type="Pfam" id="PF13370">
    <property type="entry name" value="Fer4_13"/>
    <property type="match status" value="1"/>
</dbReference>
<dbReference type="SUPFAM" id="SSF54862">
    <property type="entry name" value="4Fe-4S ferredoxins"/>
    <property type="match status" value="1"/>
</dbReference>
<accession>A0AAW1RVI4</accession>
<sequence>MCPALLHRPQGWGCHQRARQTYARLHAAVRGSLPTAPTGEVIDYYELLGVDDDASIDTIKTAYRQLAKHCHPDYLGDEGHDACVMLNEAYTVLSDWQQREAYNACLQQHLTDALDDYTGKPLSKWLVGHALGKADDPAERRAVFVDEITCIGCKQCVWCASATFRMEPEYGRSRVFAQWIDSEPKIQESIDACPVECIHWVSREQLPALEYMMQKRMGRTNVSVMMSGASGGRGAGNVFDAAERFVKEREQREERRREAARYTAAQEDARRRAAAAVAAASGGGWWAGVAGAVSGAWGDALHAARGRALGADGAVGVEVGRRRRARRAPDATGATIPLERSLVPVSMYAEGRRDTRAD</sequence>
<feature type="domain" description="J" evidence="1">
    <location>
        <begin position="43"/>
        <end position="106"/>
    </location>
</feature>
<dbReference type="Gene3D" id="3.30.70.20">
    <property type="match status" value="1"/>
</dbReference>
<evidence type="ECO:0000313" key="2">
    <source>
        <dbReference type="EMBL" id="KAK9837418.1"/>
    </source>
</evidence>